<dbReference type="SUPFAM" id="SSF52540">
    <property type="entry name" value="P-loop containing nucleoside triphosphate hydrolases"/>
    <property type="match status" value="2"/>
</dbReference>
<dbReference type="InterPro" id="IPR004176">
    <property type="entry name" value="Clp_R_N"/>
</dbReference>
<keyword evidence="4 8" id="KW-0067">ATP-binding</keyword>
<dbReference type="GO" id="GO:0005737">
    <property type="term" value="C:cytoplasm"/>
    <property type="evidence" value="ECO:0007669"/>
    <property type="project" value="TreeGrafter"/>
</dbReference>
<evidence type="ECO:0000256" key="3">
    <source>
        <dbReference type="ARBA" id="ARBA00022741"/>
    </source>
</evidence>
<dbReference type="CDD" id="cd00009">
    <property type="entry name" value="AAA"/>
    <property type="match status" value="1"/>
</dbReference>
<dbReference type="GO" id="GO:0016887">
    <property type="term" value="F:ATP hydrolysis activity"/>
    <property type="evidence" value="ECO:0007669"/>
    <property type="project" value="InterPro"/>
</dbReference>
<dbReference type="EMBL" id="LCPF01000001">
    <property type="protein sequence ID" value="KKU91504.1"/>
    <property type="molecule type" value="Genomic_DNA"/>
</dbReference>
<dbReference type="InterPro" id="IPR028299">
    <property type="entry name" value="ClpA/B_CS2"/>
</dbReference>
<dbReference type="InterPro" id="IPR041546">
    <property type="entry name" value="ClpA/ClpB_AAA_lid"/>
</dbReference>
<feature type="domain" description="Clp R" evidence="10">
    <location>
        <begin position="4"/>
        <end position="149"/>
    </location>
</feature>
<dbReference type="FunFam" id="3.40.50.300:FF:000010">
    <property type="entry name" value="Chaperone clpB 1, putative"/>
    <property type="match status" value="1"/>
</dbReference>
<dbReference type="SUPFAM" id="SSF81923">
    <property type="entry name" value="Double Clp-N motif"/>
    <property type="match status" value="1"/>
</dbReference>
<keyword evidence="3 8" id="KW-0547">Nucleotide-binding</keyword>
<dbReference type="FunFam" id="3.40.50.300:FF:000025">
    <property type="entry name" value="ATP-dependent Clp protease subunit"/>
    <property type="match status" value="1"/>
</dbReference>
<evidence type="ECO:0000256" key="7">
    <source>
        <dbReference type="PROSITE-ProRule" id="PRU01251"/>
    </source>
</evidence>
<evidence type="ECO:0000256" key="4">
    <source>
        <dbReference type="ARBA" id="ARBA00022840"/>
    </source>
</evidence>
<dbReference type="Pfam" id="PF02861">
    <property type="entry name" value="Clp_N"/>
    <property type="match status" value="1"/>
</dbReference>
<dbReference type="InterPro" id="IPR003593">
    <property type="entry name" value="AAA+_ATPase"/>
</dbReference>
<sequence length="876" mass="98657">MPNFHRFTIKAQEALQNAQELVARQNQGELKALHLLSALLTDEQTLVRPMLLRANVNLSDLERELENQLSHLPKIFTGGSVGQMYLSQELMRILDRAAEIAMKHKDEFVSCEHLVLAILDLPSAAQELLARYGAKRETLIKILAQLRGSVRVTDETPESKFQVLEKYAINLTNKAKDGKLDPLVGREEELRRLMEILSRRTKNNPVLIGEPGVGKTAIVEGLAQRIVSGEVPESLKDREIIMLDLGSLIAGTKFRGEFEDRLKAFLREIEQSAGRMILFIDEIHMIVGAGAAEGAVDASNLLKPALSRGELHAIGATTLKEYQKYIEKDAALERRFQPILVEEPTLEDSVAILRGLKEKYEMHHGLKISDEAILAAVNLSARYIPDRFLPDKAVDLIDEASAARRLQSDSVPTELDKLRREITKLEIEKSSLTKDKTKKSLARRKEIDKKLKTLKEENDGLSAQWHAEKISVGNIHNLRKSIDDLKRAAEVAEREGDLERVAQIIYGELPKAERGLKLFEKKYFKNEKLEGRFIREYVDEEDIAGVVARWTGIPVSRMLESEMKKLARLEEELAERVVGQTAAIQAVARALRRSRAGLAPEDRPAGSFIFLGPTGVGKTELARALANFMFNDEKSLVRIDMSEYMERHSVSRLIGSPPGYVGHDEGGQLTETVRHRPYSLILFDEIEKAHPEVFNILLQMLDNGRLTDSKGRAVNFKNCIIILTSNIGSQYFREMSEVGFGAKSESEAETKEEIFREKAMKALKETFKPEFLNRLDEVIIFNALTKKDIEKIVGIQLEQVAERLKDRGIHLEINAGVRQYLAKNGFDPDYGARPIKRLIQKVIVDALADKMIRGTIKDGQKISIVLKGQDRVEVAL</sequence>
<organism evidence="11 12">
    <name type="scientific">Candidatus Jorgensenbacteria bacterium GW2011_GWA1_48_11</name>
    <dbReference type="NCBI Taxonomy" id="1618660"/>
    <lineage>
        <taxon>Bacteria</taxon>
        <taxon>Candidatus Joergenseniibacteriota</taxon>
    </lineage>
</organism>
<keyword evidence="2 7" id="KW-0677">Repeat</keyword>
<dbReference type="SMART" id="SM00382">
    <property type="entry name" value="AAA"/>
    <property type="match status" value="2"/>
</dbReference>
<dbReference type="FunFam" id="3.40.50.300:FF:000120">
    <property type="entry name" value="ATP-dependent chaperone ClpB"/>
    <property type="match status" value="1"/>
</dbReference>
<dbReference type="Gene3D" id="3.40.50.300">
    <property type="entry name" value="P-loop containing nucleotide triphosphate hydrolases"/>
    <property type="match status" value="3"/>
</dbReference>
<gene>
    <name evidence="11" type="ORF">UY23_C0001G0110</name>
</gene>
<dbReference type="CDD" id="cd19499">
    <property type="entry name" value="RecA-like_ClpB_Hsp104-like"/>
    <property type="match status" value="1"/>
</dbReference>
<dbReference type="PANTHER" id="PTHR11638:SF18">
    <property type="entry name" value="HEAT SHOCK PROTEIN 104"/>
    <property type="match status" value="1"/>
</dbReference>
<dbReference type="PROSITE" id="PS00871">
    <property type="entry name" value="CLPAB_2"/>
    <property type="match status" value="1"/>
</dbReference>
<dbReference type="Proteomes" id="UP000034956">
    <property type="component" value="Unassembled WGS sequence"/>
</dbReference>
<dbReference type="GO" id="GO:0034605">
    <property type="term" value="P:cellular response to heat"/>
    <property type="evidence" value="ECO:0007669"/>
    <property type="project" value="TreeGrafter"/>
</dbReference>
<dbReference type="Pfam" id="PF17871">
    <property type="entry name" value="AAA_lid_9"/>
    <property type="match status" value="1"/>
</dbReference>
<feature type="coiled-coil region" evidence="9">
    <location>
        <begin position="415"/>
        <end position="495"/>
    </location>
</feature>
<dbReference type="Gene3D" id="1.10.1780.10">
    <property type="entry name" value="Clp, N-terminal domain"/>
    <property type="match status" value="1"/>
</dbReference>
<evidence type="ECO:0000256" key="6">
    <source>
        <dbReference type="ARBA" id="ARBA00026057"/>
    </source>
</evidence>
<comment type="caution">
    <text evidence="11">The sequence shown here is derived from an EMBL/GenBank/DDBJ whole genome shotgun (WGS) entry which is preliminary data.</text>
</comment>
<keyword evidence="9" id="KW-0175">Coiled coil</keyword>
<evidence type="ECO:0000256" key="9">
    <source>
        <dbReference type="SAM" id="Coils"/>
    </source>
</evidence>
<proteinExistence type="inferred from homology"/>
<dbReference type="Pfam" id="PF07724">
    <property type="entry name" value="AAA_2"/>
    <property type="match status" value="1"/>
</dbReference>
<comment type="subunit">
    <text evidence="6">Homohexamer. The oligomerization is ATP-dependent.</text>
</comment>
<dbReference type="AlphaFoldDB" id="A0A0G1UBK8"/>
<comment type="similarity">
    <text evidence="1 8">Belongs to the ClpA/ClpB family.</text>
</comment>
<dbReference type="InterPro" id="IPR019489">
    <property type="entry name" value="Clp_ATPase_C"/>
</dbReference>
<dbReference type="PRINTS" id="PR00300">
    <property type="entry name" value="CLPPROTEASEA"/>
</dbReference>
<dbReference type="Pfam" id="PF00004">
    <property type="entry name" value="AAA"/>
    <property type="match status" value="1"/>
</dbReference>
<dbReference type="InterPro" id="IPR050130">
    <property type="entry name" value="ClpA_ClpB"/>
</dbReference>
<dbReference type="GO" id="GO:0005524">
    <property type="term" value="F:ATP binding"/>
    <property type="evidence" value="ECO:0007669"/>
    <property type="project" value="UniProtKB-KW"/>
</dbReference>
<evidence type="ECO:0000256" key="8">
    <source>
        <dbReference type="RuleBase" id="RU004432"/>
    </source>
</evidence>
<evidence type="ECO:0000259" key="10">
    <source>
        <dbReference type="PROSITE" id="PS51903"/>
    </source>
</evidence>
<dbReference type="InterPro" id="IPR027417">
    <property type="entry name" value="P-loop_NTPase"/>
</dbReference>
<protein>
    <submittedName>
        <fullName evidence="11">ATP-dependent chaperone ClpB</fullName>
    </submittedName>
</protein>
<dbReference type="InterPro" id="IPR036628">
    <property type="entry name" value="Clp_N_dom_sf"/>
</dbReference>
<dbReference type="Gene3D" id="1.10.8.60">
    <property type="match status" value="1"/>
</dbReference>
<reference evidence="11 12" key="1">
    <citation type="journal article" date="2015" name="Nature">
        <title>rRNA introns, odd ribosomes, and small enigmatic genomes across a large radiation of phyla.</title>
        <authorList>
            <person name="Brown C.T."/>
            <person name="Hug L.A."/>
            <person name="Thomas B.C."/>
            <person name="Sharon I."/>
            <person name="Castelle C.J."/>
            <person name="Singh A."/>
            <person name="Wilkins M.J."/>
            <person name="Williams K.H."/>
            <person name="Banfield J.F."/>
        </authorList>
    </citation>
    <scope>NUCLEOTIDE SEQUENCE [LARGE SCALE GENOMIC DNA]</scope>
</reference>
<evidence type="ECO:0000256" key="5">
    <source>
        <dbReference type="ARBA" id="ARBA00023186"/>
    </source>
</evidence>
<evidence type="ECO:0000256" key="1">
    <source>
        <dbReference type="ARBA" id="ARBA00008675"/>
    </source>
</evidence>
<dbReference type="SMART" id="SM01086">
    <property type="entry name" value="ClpB_D2-small"/>
    <property type="match status" value="1"/>
</dbReference>
<dbReference type="PROSITE" id="PS00870">
    <property type="entry name" value="CLPAB_1"/>
    <property type="match status" value="1"/>
</dbReference>
<dbReference type="Pfam" id="PF10431">
    <property type="entry name" value="ClpB_D2-small"/>
    <property type="match status" value="1"/>
</dbReference>
<name>A0A0G1UBK8_9BACT</name>
<evidence type="ECO:0000313" key="12">
    <source>
        <dbReference type="Proteomes" id="UP000034956"/>
    </source>
</evidence>
<dbReference type="InterPro" id="IPR003959">
    <property type="entry name" value="ATPase_AAA_core"/>
</dbReference>
<dbReference type="InterPro" id="IPR018368">
    <property type="entry name" value="ClpA/B_CS1"/>
</dbReference>
<evidence type="ECO:0000313" key="11">
    <source>
        <dbReference type="EMBL" id="KKU91504.1"/>
    </source>
</evidence>
<dbReference type="PATRIC" id="fig|1618660.3.peg.115"/>
<accession>A0A0G1UBK8</accession>
<evidence type="ECO:0000256" key="2">
    <source>
        <dbReference type="ARBA" id="ARBA00022737"/>
    </source>
</evidence>
<dbReference type="PROSITE" id="PS51903">
    <property type="entry name" value="CLP_R"/>
    <property type="match status" value="1"/>
</dbReference>
<keyword evidence="5 8" id="KW-0143">Chaperone</keyword>
<dbReference type="InterPro" id="IPR001270">
    <property type="entry name" value="ClpA/B"/>
</dbReference>
<dbReference type="PANTHER" id="PTHR11638">
    <property type="entry name" value="ATP-DEPENDENT CLP PROTEASE"/>
    <property type="match status" value="1"/>
</dbReference>